<keyword evidence="4" id="KW-1185">Reference proteome</keyword>
<reference evidence="4" key="1">
    <citation type="journal article" date="2018" name="Nat. Microbiol.">
        <title>Leveraging single-cell genomics to expand the fungal tree of life.</title>
        <authorList>
            <person name="Ahrendt S.R."/>
            <person name="Quandt C.A."/>
            <person name="Ciobanu D."/>
            <person name="Clum A."/>
            <person name="Salamov A."/>
            <person name="Andreopoulos B."/>
            <person name="Cheng J.F."/>
            <person name="Woyke T."/>
            <person name="Pelin A."/>
            <person name="Henrissat B."/>
            <person name="Reynolds N.K."/>
            <person name="Benny G.L."/>
            <person name="Smith M.E."/>
            <person name="James T.Y."/>
            <person name="Grigoriev I.V."/>
        </authorList>
    </citation>
    <scope>NUCLEOTIDE SEQUENCE [LARGE SCALE GENOMIC DNA]</scope>
    <source>
        <strain evidence="4">RSA 468</strain>
    </source>
</reference>
<dbReference type="Proteomes" id="UP000268162">
    <property type="component" value="Unassembled WGS sequence"/>
</dbReference>
<accession>A0A4P9ZLX2</accession>
<name>A0A4P9ZLX2_9FUNG</name>
<proteinExistence type="predicted"/>
<gene>
    <name evidence="3" type="ORF">BJ085DRAFT_40944</name>
</gene>
<evidence type="ECO:0000313" key="4">
    <source>
        <dbReference type="Proteomes" id="UP000268162"/>
    </source>
</evidence>
<evidence type="ECO:0000256" key="1">
    <source>
        <dbReference type="SAM" id="MobiDB-lite"/>
    </source>
</evidence>
<evidence type="ECO:0000313" key="3">
    <source>
        <dbReference type="EMBL" id="RKP34314.1"/>
    </source>
</evidence>
<feature type="chain" id="PRO_5020469095" description="Ubiquitin-like domain-containing protein" evidence="2">
    <location>
        <begin position="22"/>
        <end position="184"/>
    </location>
</feature>
<evidence type="ECO:0000256" key="2">
    <source>
        <dbReference type="SAM" id="SignalP"/>
    </source>
</evidence>
<protein>
    <recommendedName>
        <fullName evidence="5">Ubiquitin-like domain-containing protein</fullName>
    </recommendedName>
</protein>
<organism evidence="3 4">
    <name type="scientific">Dimargaris cristalligena</name>
    <dbReference type="NCBI Taxonomy" id="215637"/>
    <lineage>
        <taxon>Eukaryota</taxon>
        <taxon>Fungi</taxon>
        <taxon>Fungi incertae sedis</taxon>
        <taxon>Zoopagomycota</taxon>
        <taxon>Kickxellomycotina</taxon>
        <taxon>Dimargaritomycetes</taxon>
        <taxon>Dimargaritales</taxon>
        <taxon>Dimargaritaceae</taxon>
        <taxon>Dimargaris</taxon>
    </lineage>
</organism>
<dbReference type="AlphaFoldDB" id="A0A4P9ZLX2"/>
<keyword evidence="2" id="KW-0732">Signal</keyword>
<feature type="compositionally biased region" description="Acidic residues" evidence="1">
    <location>
        <begin position="171"/>
        <end position="184"/>
    </location>
</feature>
<feature type="region of interest" description="Disordered" evidence="1">
    <location>
        <begin position="159"/>
        <end position="184"/>
    </location>
</feature>
<evidence type="ECO:0008006" key="5">
    <source>
        <dbReference type="Google" id="ProtNLM"/>
    </source>
</evidence>
<feature type="signal peptide" evidence="2">
    <location>
        <begin position="1"/>
        <end position="21"/>
    </location>
</feature>
<sequence>MWKLLALSLALVTTMATAATAAPPTRSNPTTSGVRLIRRALGPGPTCQERAISRSTSLYLRVKRNRDTVFVLAQPTTTVTQIKQQVREALGADLVNENGTNLRLGISSTPGTTGNAPPSGTLMDQARNIQWLDDPAQTVQNLHLTNAQMIFASIQTSEGGWEPIDIPEPSPVDDDEDDVEDMYN</sequence>
<dbReference type="EMBL" id="ML003254">
    <property type="protein sequence ID" value="RKP34314.1"/>
    <property type="molecule type" value="Genomic_DNA"/>
</dbReference>